<comment type="caution">
    <text evidence="5">The sequence shown here is derived from an EMBL/GenBank/DDBJ whole genome shotgun (WGS) entry which is preliminary data.</text>
</comment>
<evidence type="ECO:0000256" key="2">
    <source>
        <dbReference type="ARBA" id="ARBA00023306"/>
    </source>
</evidence>
<evidence type="ECO:0000256" key="1">
    <source>
        <dbReference type="ARBA" id="ARBA00008356"/>
    </source>
</evidence>
<gene>
    <name evidence="5" type="ORF">DM860_011964</name>
</gene>
<dbReference type="InterPro" id="IPR036390">
    <property type="entry name" value="WH_DNA-bd_sf"/>
</dbReference>
<feature type="domain" description="CDT1 Geminin-binding" evidence="4">
    <location>
        <begin position="115"/>
        <end position="247"/>
    </location>
</feature>
<dbReference type="GO" id="GO:0005634">
    <property type="term" value="C:nucleus"/>
    <property type="evidence" value="ECO:0007669"/>
    <property type="project" value="TreeGrafter"/>
</dbReference>
<dbReference type="CDD" id="cd08767">
    <property type="entry name" value="Cdt1_c"/>
    <property type="match status" value="1"/>
</dbReference>
<feature type="compositionally biased region" description="Polar residues" evidence="3">
    <location>
        <begin position="339"/>
        <end position="348"/>
    </location>
</feature>
<keyword evidence="2" id="KW-0131">Cell cycle</keyword>
<dbReference type="Proteomes" id="UP000249390">
    <property type="component" value="Unassembled WGS sequence"/>
</dbReference>
<dbReference type="InterPro" id="IPR045173">
    <property type="entry name" value="Cdt1"/>
</dbReference>
<dbReference type="GO" id="GO:0003677">
    <property type="term" value="F:DNA binding"/>
    <property type="evidence" value="ECO:0007669"/>
    <property type="project" value="InterPro"/>
</dbReference>
<dbReference type="AlphaFoldDB" id="A0A328DD60"/>
<dbReference type="SUPFAM" id="SSF46785">
    <property type="entry name" value="Winged helix' DNA-binding domain"/>
    <property type="match status" value="1"/>
</dbReference>
<dbReference type="InterPro" id="IPR032054">
    <property type="entry name" value="Cdt1_C"/>
</dbReference>
<dbReference type="FunFam" id="1.10.10.1420:FF:000003">
    <property type="entry name" value="CDT1-like protein a chloroplastic"/>
    <property type="match status" value="1"/>
</dbReference>
<dbReference type="PANTHER" id="PTHR28637">
    <property type="entry name" value="DNA REPLICATION FACTOR CDT1"/>
    <property type="match status" value="1"/>
</dbReference>
<dbReference type="SMART" id="SM01075">
    <property type="entry name" value="CDT1"/>
    <property type="match status" value="1"/>
</dbReference>
<dbReference type="CDD" id="cd08674">
    <property type="entry name" value="Cdt1_m"/>
    <property type="match status" value="1"/>
</dbReference>
<dbReference type="GO" id="GO:0071163">
    <property type="term" value="P:DNA replication preinitiation complex assembly"/>
    <property type="evidence" value="ECO:0007669"/>
    <property type="project" value="InterPro"/>
</dbReference>
<name>A0A328DD60_9ASTE</name>
<organism evidence="5 6">
    <name type="scientific">Cuscuta australis</name>
    <dbReference type="NCBI Taxonomy" id="267555"/>
    <lineage>
        <taxon>Eukaryota</taxon>
        <taxon>Viridiplantae</taxon>
        <taxon>Streptophyta</taxon>
        <taxon>Embryophyta</taxon>
        <taxon>Tracheophyta</taxon>
        <taxon>Spermatophyta</taxon>
        <taxon>Magnoliopsida</taxon>
        <taxon>eudicotyledons</taxon>
        <taxon>Gunneridae</taxon>
        <taxon>Pentapetalae</taxon>
        <taxon>asterids</taxon>
        <taxon>lamiids</taxon>
        <taxon>Solanales</taxon>
        <taxon>Convolvulaceae</taxon>
        <taxon>Cuscuteae</taxon>
        <taxon>Cuscuta</taxon>
        <taxon>Cuscuta subgen. Grammica</taxon>
        <taxon>Cuscuta sect. Cleistogrammica</taxon>
    </lineage>
</organism>
<reference evidence="5 6" key="1">
    <citation type="submission" date="2018-06" db="EMBL/GenBank/DDBJ databases">
        <title>The Genome of Cuscuta australis (Dodder) Provides Insight into the Evolution of Plant Parasitism.</title>
        <authorList>
            <person name="Liu H."/>
        </authorList>
    </citation>
    <scope>NUCLEOTIDE SEQUENCE [LARGE SCALE GENOMIC DNA]</scope>
    <source>
        <strain evidence="6">cv. Yunnan</strain>
        <tissue evidence="5">Vines</tissue>
    </source>
</reference>
<dbReference type="InterPro" id="IPR014939">
    <property type="entry name" value="CDT1_Gemini-bd-like"/>
</dbReference>
<dbReference type="GO" id="GO:0030174">
    <property type="term" value="P:regulation of DNA-templated DNA replication initiation"/>
    <property type="evidence" value="ECO:0007669"/>
    <property type="project" value="InterPro"/>
</dbReference>
<evidence type="ECO:0000256" key="3">
    <source>
        <dbReference type="SAM" id="MobiDB-lite"/>
    </source>
</evidence>
<dbReference type="Gene3D" id="1.10.10.1420">
    <property type="entry name" value="DNA replication factor Cdt1, C-terminal WH domain"/>
    <property type="match status" value="1"/>
</dbReference>
<evidence type="ECO:0000259" key="4">
    <source>
        <dbReference type="SMART" id="SM01075"/>
    </source>
</evidence>
<dbReference type="GO" id="GO:0000278">
    <property type="term" value="P:mitotic cell cycle"/>
    <property type="evidence" value="ECO:0007669"/>
    <property type="project" value="TreeGrafter"/>
</dbReference>
<dbReference type="PANTHER" id="PTHR28637:SF1">
    <property type="entry name" value="DNA REPLICATION FACTOR CDT1"/>
    <property type="match status" value="1"/>
</dbReference>
<feature type="region of interest" description="Disordered" evidence="3">
    <location>
        <begin position="19"/>
        <end position="52"/>
    </location>
</feature>
<sequence>MKMDAAESLLQSFRSKKVLRLSSKSDPSPAIEVPAGDPWSSKTPEKPVNASRRIQNRNAAFSLSQVRKAAHNLLKSDPEPSAQGDPILRSAGEGVDCRPQSSAVKTKKPNRSAKLPEKYEILAKFFKGLHSSVRLLQLKGSLLSFKNIKPAVETLTDRTFTHSHVAQMKFILPEAIELKKVLLQDESTLCMKSDLVITLNPNAVVGEGKVKSGNANLELSNIFRKRLLDYLEAHPEEDDIPEGELPEPFNKSKHDTLSKAPRIVDAPNDAVYEQKHSVCSSLSKPPASASHLSQSFRPSFSRRNTLSMKEEIKSDQTVPERKAYETSNSHQSERGAKPKSTSCSSQLETPIKDAHPSKVEKVTPAKLVSTPAEVMTSTPALPPPPKRCYMSPEDDSAKSPNKLVRRSTRGKLVFDTPVKDASSSDQVSEIGTCSLDYQDLLDVLPENLLQSIREKERKATIERSPAISQAKWRKQMIASLPKMFDTIYCLFHSIQRSVITKKELMHKVLANQIDIADGREAEDQLRLLLEFAPEWIYEKMASSGDLLVCVNKIQCPSSIRARLLDAK</sequence>
<feature type="compositionally biased region" description="Polar residues" evidence="3">
    <location>
        <begin position="290"/>
        <end position="307"/>
    </location>
</feature>
<accession>A0A328DD60</accession>
<feature type="compositionally biased region" description="Basic and acidic residues" evidence="3">
    <location>
        <begin position="308"/>
        <end position="324"/>
    </location>
</feature>
<feature type="region of interest" description="Disordered" evidence="3">
    <location>
        <begin position="73"/>
        <end position="111"/>
    </location>
</feature>
<dbReference type="Pfam" id="PF16679">
    <property type="entry name" value="CDT1_C"/>
    <property type="match status" value="1"/>
</dbReference>
<dbReference type="Pfam" id="PF08839">
    <property type="entry name" value="CDT1"/>
    <property type="match status" value="1"/>
</dbReference>
<feature type="compositionally biased region" description="Basic and acidic residues" evidence="3">
    <location>
        <begin position="350"/>
        <end position="363"/>
    </location>
</feature>
<protein>
    <recommendedName>
        <fullName evidence="4">CDT1 Geminin-binding domain-containing protein</fullName>
    </recommendedName>
</protein>
<dbReference type="InterPro" id="IPR038090">
    <property type="entry name" value="Cdt1_C_WH_dom_sf"/>
</dbReference>
<feature type="region of interest" description="Disordered" evidence="3">
    <location>
        <begin position="237"/>
        <end position="263"/>
    </location>
</feature>
<comment type="similarity">
    <text evidence="1">Belongs to the Cdt1 family.</text>
</comment>
<keyword evidence="6" id="KW-1185">Reference proteome</keyword>
<proteinExistence type="inferred from homology"/>
<dbReference type="EMBL" id="NQVE01000175">
    <property type="protein sequence ID" value="RAL42181.1"/>
    <property type="molecule type" value="Genomic_DNA"/>
</dbReference>
<dbReference type="GO" id="GO:0000076">
    <property type="term" value="P:DNA replication checkpoint signaling"/>
    <property type="evidence" value="ECO:0007669"/>
    <property type="project" value="TreeGrafter"/>
</dbReference>
<evidence type="ECO:0000313" key="6">
    <source>
        <dbReference type="Proteomes" id="UP000249390"/>
    </source>
</evidence>
<evidence type="ECO:0000313" key="5">
    <source>
        <dbReference type="EMBL" id="RAL42181.1"/>
    </source>
</evidence>
<dbReference type="GO" id="GO:0070182">
    <property type="term" value="F:DNA polymerase binding"/>
    <property type="evidence" value="ECO:0007669"/>
    <property type="project" value="TreeGrafter"/>
</dbReference>
<feature type="region of interest" description="Disordered" evidence="3">
    <location>
        <begin position="280"/>
        <end position="406"/>
    </location>
</feature>